<gene>
    <name evidence="1" type="ORF">SPIL2461_LOCUS737</name>
</gene>
<dbReference type="AlphaFoldDB" id="A0A812IQN0"/>
<proteinExistence type="predicted"/>
<dbReference type="InterPro" id="IPR053137">
    <property type="entry name" value="NLR-like"/>
</dbReference>
<accession>A0A812IQN0</accession>
<evidence type="ECO:0000313" key="2">
    <source>
        <dbReference type="Proteomes" id="UP000649617"/>
    </source>
</evidence>
<comment type="caution">
    <text evidence="1">The sequence shown here is derived from an EMBL/GenBank/DDBJ whole genome shotgun (WGS) entry which is preliminary data.</text>
</comment>
<feature type="non-terminal residue" evidence="1">
    <location>
        <position position="1"/>
    </location>
</feature>
<dbReference type="SUPFAM" id="SSF48452">
    <property type="entry name" value="TPR-like"/>
    <property type="match status" value="2"/>
</dbReference>
<dbReference type="PANTHER" id="PTHR46082">
    <property type="entry name" value="ATP/GTP-BINDING PROTEIN-RELATED"/>
    <property type="match status" value="1"/>
</dbReference>
<reference evidence="1" key="1">
    <citation type="submission" date="2021-02" db="EMBL/GenBank/DDBJ databases">
        <authorList>
            <person name="Dougan E. K."/>
            <person name="Rhodes N."/>
            <person name="Thang M."/>
            <person name="Chan C."/>
        </authorList>
    </citation>
    <scope>NUCLEOTIDE SEQUENCE</scope>
</reference>
<evidence type="ECO:0000313" key="1">
    <source>
        <dbReference type="EMBL" id="CAE7171266.1"/>
    </source>
</evidence>
<organism evidence="1 2">
    <name type="scientific">Symbiodinium pilosum</name>
    <name type="common">Dinoflagellate</name>
    <dbReference type="NCBI Taxonomy" id="2952"/>
    <lineage>
        <taxon>Eukaryota</taxon>
        <taxon>Sar</taxon>
        <taxon>Alveolata</taxon>
        <taxon>Dinophyceae</taxon>
        <taxon>Suessiales</taxon>
        <taxon>Symbiodiniaceae</taxon>
        <taxon>Symbiodinium</taxon>
    </lineage>
</organism>
<dbReference type="Gene3D" id="1.25.40.10">
    <property type="entry name" value="Tetratricopeptide repeat domain"/>
    <property type="match status" value="2"/>
</dbReference>
<dbReference type="OrthoDB" id="626167at2759"/>
<evidence type="ECO:0008006" key="3">
    <source>
        <dbReference type="Google" id="ProtNLM"/>
    </source>
</evidence>
<keyword evidence="2" id="KW-1185">Reference proteome</keyword>
<name>A0A812IQN0_SYMPI</name>
<dbReference type="InterPro" id="IPR011990">
    <property type="entry name" value="TPR-like_helical_dom_sf"/>
</dbReference>
<dbReference type="EMBL" id="CAJNIZ010000639">
    <property type="protein sequence ID" value="CAE7171266.1"/>
    <property type="molecule type" value="Genomic_DNA"/>
</dbReference>
<dbReference type="PANTHER" id="PTHR46082:SF6">
    <property type="entry name" value="AAA+ ATPASE DOMAIN-CONTAINING PROTEIN-RELATED"/>
    <property type="match status" value="1"/>
</dbReference>
<protein>
    <recommendedName>
        <fullName evidence="3">Tetratricopeptide repeat protein</fullName>
    </recommendedName>
</protein>
<sequence length="657" mass="73269">VENFDFSRVSFAQPVAEGGDFEDAFYPDVTAEDDRLMLAISHAPRKLRNGSLTAAVNAMWCAEQGYPFVLDQRNVHPAESKSQVIPHWLRRCKQEGINWLLWLDGDLILVGQNASLDFIAKVIEQFDGSDAQILLPDKQHGTAASATSFGMIFLRCSDWAIALMEKVRNESSDEGIHDDEAFWEMLVSDALEAKRRFVEVPPEATHPVSLLASAERQPVLHLAHLPASIRNETFSAALAAECSRTRGSALNLTSVRHAYENSLYLAANKDFREAGTSRYAFVLAKRFKEQGRMQEAEDLLRWALDGLHAELGEQKIDTLFGKVALAKFLADQDRVSEARPIFEDAVAAGFKALGAHNPVMLDWQERLALLLGRQGIHQEATGLLRQVIRGRRRWREEARVKAAALQMRELLLQSSNAVPSAEQLIEETMSNFPDAADNVARQRLIKANEKSSKLSGEGNLNQAEWVLKRALEKSTLALPVSDPDLLVSRLNLGALRQRMSKPEALLDLEEVFQAQVSMMGPDHPDTQATIQAISGLEGWQGGQYNVHGRYQGALSKLTSAINRFAKRTKAMQGRSNEAVQNFEAAIRRGERKLGKQNHGVLKAKFNLAVSLATQDRSAEAFALWRGVLQNQLRHLGPFNSDTLATQRHILSWVYQDD</sequence>
<dbReference type="Proteomes" id="UP000649617">
    <property type="component" value="Unassembled WGS sequence"/>
</dbReference>